<proteinExistence type="predicted"/>
<reference evidence="1" key="1">
    <citation type="submission" date="2014-05" db="EMBL/GenBank/DDBJ databases">
        <title>The transcriptome of the halophilic microalga Tetraselmis sp. GSL018 isolated from the Great Salt Lake, Utah.</title>
        <authorList>
            <person name="Jinkerson R.E."/>
            <person name="D'Adamo S."/>
            <person name="Posewitz M.C."/>
        </authorList>
    </citation>
    <scope>NUCLEOTIDE SEQUENCE</scope>
    <source>
        <strain evidence="1">GSL018</strain>
    </source>
</reference>
<protein>
    <submittedName>
        <fullName evidence="1">Uncharacterized protein</fullName>
    </submittedName>
</protein>
<gene>
    <name evidence="1" type="ORF">TSPGSL018_14187</name>
</gene>
<organism evidence="1">
    <name type="scientific">Tetraselmis sp. GSL018</name>
    <dbReference type="NCBI Taxonomy" id="582737"/>
    <lineage>
        <taxon>Eukaryota</taxon>
        <taxon>Viridiplantae</taxon>
        <taxon>Chlorophyta</taxon>
        <taxon>core chlorophytes</taxon>
        <taxon>Chlorodendrophyceae</taxon>
        <taxon>Chlorodendrales</taxon>
        <taxon>Chlorodendraceae</taxon>
        <taxon>Tetraselmis</taxon>
    </lineage>
</organism>
<evidence type="ECO:0000313" key="1">
    <source>
        <dbReference type="EMBL" id="JAC66222.1"/>
    </source>
</evidence>
<sequence length="22" mass="2653">MFLSKHKAYSYRCRGLVGYFEP</sequence>
<dbReference type="AlphaFoldDB" id="A0A061QZY7"/>
<dbReference type="EMBL" id="GBEZ01020454">
    <property type="protein sequence ID" value="JAC66222.1"/>
    <property type="molecule type" value="Transcribed_RNA"/>
</dbReference>
<accession>A0A061QZY7</accession>
<name>A0A061QZY7_9CHLO</name>